<evidence type="ECO:0000313" key="2">
    <source>
        <dbReference type="EMBL" id="GMI24804.1"/>
    </source>
</evidence>
<dbReference type="Proteomes" id="UP001165065">
    <property type="component" value="Unassembled WGS sequence"/>
</dbReference>
<organism evidence="2 3">
    <name type="scientific">Triparma columacea</name>
    <dbReference type="NCBI Taxonomy" id="722753"/>
    <lineage>
        <taxon>Eukaryota</taxon>
        <taxon>Sar</taxon>
        <taxon>Stramenopiles</taxon>
        <taxon>Ochrophyta</taxon>
        <taxon>Bolidophyceae</taxon>
        <taxon>Parmales</taxon>
        <taxon>Triparmaceae</taxon>
        <taxon>Triparma</taxon>
    </lineage>
</organism>
<keyword evidence="3" id="KW-1185">Reference proteome</keyword>
<feature type="region of interest" description="Disordered" evidence="1">
    <location>
        <begin position="392"/>
        <end position="489"/>
    </location>
</feature>
<accession>A0A9W7FYY1</accession>
<feature type="compositionally biased region" description="Low complexity" evidence="1">
    <location>
        <begin position="715"/>
        <end position="726"/>
    </location>
</feature>
<feature type="region of interest" description="Disordered" evidence="1">
    <location>
        <begin position="317"/>
        <end position="366"/>
    </location>
</feature>
<feature type="compositionally biased region" description="Polar residues" evidence="1">
    <location>
        <begin position="96"/>
        <end position="112"/>
    </location>
</feature>
<feature type="region of interest" description="Disordered" evidence="1">
    <location>
        <begin position="510"/>
        <end position="761"/>
    </location>
</feature>
<feature type="compositionally biased region" description="Low complexity" evidence="1">
    <location>
        <begin position="432"/>
        <end position="454"/>
    </location>
</feature>
<feature type="region of interest" description="Disordered" evidence="1">
    <location>
        <begin position="58"/>
        <end position="152"/>
    </location>
</feature>
<dbReference type="AlphaFoldDB" id="A0A9W7FYY1"/>
<evidence type="ECO:0000256" key="1">
    <source>
        <dbReference type="SAM" id="MobiDB-lite"/>
    </source>
</evidence>
<feature type="compositionally biased region" description="Basic and acidic residues" evidence="1">
    <location>
        <begin position="77"/>
        <end position="88"/>
    </location>
</feature>
<feature type="compositionally biased region" description="Basic and acidic residues" evidence="1">
    <location>
        <begin position="573"/>
        <end position="584"/>
    </location>
</feature>
<gene>
    <name evidence="2" type="ORF">TrCOL_g5582</name>
</gene>
<feature type="compositionally biased region" description="Acidic residues" evidence="1">
    <location>
        <begin position="521"/>
        <end position="538"/>
    </location>
</feature>
<evidence type="ECO:0000313" key="3">
    <source>
        <dbReference type="Proteomes" id="UP001165065"/>
    </source>
</evidence>
<feature type="compositionally biased region" description="Low complexity" evidence="1">
    <location>
        <begin position="461"/>
        <end position="473"/>
    </location>
</feature>
<feature type="compositionally biased region" description="Polar residues" evidence="1">
    <location>
        <begin position="14"/>
        <end position="32"/>
    </location>
</feature>
<comment type="caution">
    <text evidence="2">The sequence shown here is derived from an EMBL/GenBank/DDBJ whole genome shotgun (WGS) entry which is preliminary data.</text>
</comment>
<sequence>MSEHHSYGFHSRSGYASRSQNATYQPRSSSSAAMDEEIRARMIQKSILNRSANSVTVRSDPMFRGDDMLTAPSNDKPGSREEQVKDGGMDFIGNRRTGTNSASDFTYSYPTENRSKPKTISPPARPPPGVSPRKAARAFNATRSTARKTAEITSSRGDLPMAMPQALRDLNNSSLTISELVHLASVSRPSFDVALIAAAITIGLGAGNKHENVKVIPDPQGMWNQTQRSLIRASDLISRIRCFDVEAAPEWRVNLIKLAVTEVEGGVNFESFEAFRKFNPNASKALGKLFIWAYNTCVSGKILDAVTTVNVGGANNNDDHSGDSGSFDNKMSKAPFSQTPYSTQVKSKTTKQPGRPSSSPGEHHNSLRVATASPVNLEAAEFAAHAALSPRIKTSMSPPSHPPPGKSSTSPVKRPVTSPVSFLSDIDSMERSLYGSPGSESASSESRSSSVLGSRVKKPSSIRSASSGVSSSDSDSDSDDTSGDSGEGFTFNLANLEKLTISMSNLDKLIEKTPRGGDQAQADEEDMDEHDSVQEEDGGGFVGNPHLMLQQWMMFPVRGGEEERDRPVKKKDQKTAKEVAKGVDELEEEIIVEEARVRSSSRGSGGSRESKEGESPFTGRSFSGSSRSSAGSYHSSTDSSEYETDSDYVSSEEEVEEEEKVMEEVKQRSIPPAKSPTKFAPPHGPPPKKKGIGSTFARGSIPPPSTPSPKKLKKQQLQMQQQFGEQQQKDEKPPPRSLLQAARSRIANPMTVHGGGVQKYI</sequence>
<dbReference type="EMBL" id="BRYA01000594">
    <property type="protein sequence ID" value="GMI24804.1"/>
    <property type="molecule type" value="Genomic_DNA"/>
</dbReference>
<protein>
    <submittedName>
        <fullName evidence="2">Uncharacterized protein</fullName>
    </submittedName>
</protein>
<proteinExistence type="predicted"/>
<feature type="region of interest" description="Disordered" evidence="1">
    <location>
        <begin position="1"/>
        <end position="37"/>
    </location>
</feature>
<name>A0A9W7FYY1_9STRA</name>
<dbReference type="OrthoDB" id="10512894at2759"/>
<reference evidence="3" key="1">
    <citation type="journal article" date="2023" name="Commun. Biol.">
        <title>Genome analysis of Parmales, the sister group of diatoms, reveals the evolutionary specialization of diatoms from phago-mixotrophs to photoautotrophs.</title>
        <authorList>
            <person name="Ban H."/>
            <person name="Sato S."/>
            <person name="Yoshikawa S."/>
            <person name="Yamada K."/>
            <person name="Nakamura Y."/>
            <person name="Ichinomiya M."/>
            <person name="Sato N."/>
            <person name="Blanc-Mathieu R."/>
            <person name="Endo H."/>
            <person name="Kuwata A."/>
            <person name="Ogata H."/>
        </authorList>
    </citation>
    <scope>NUCLEOTIDE SEQUENCE [LARGE SCALE GENOMIC DNA]</scope>
</reference>
<feature type="compositionally biased region" description="Polar residues" evidence="1">
    <location>
        <begin position="323"/>
        <end position="360"/>
    </location>
</feature>
<feature type="compositionally biased region" description="Low complexity" evidence="1">
    <location>
        <begin position="615"/>
        <end position="639"/>
    </location>
</feature>
<feature type="compositionally biased region" description="Acidic residues" evidence="1">
    <location>
        <begin position="640"/>
        <end position="661"/>
    </location>
</feature>